<organism evidence="1 2">
    <name type="scientific">Alishewanella maricola</name>
    <dbReference type="NCBI Taxonomy" id="2795740"/>
    <lineage>
        <taxon>Bacteria</taxon>
        <taxon>Pseudomonadati</taxon>
        <taxon>Pseudomonadota</taxon>
        <taxon>Gammaproteobacteria</taxon>
        <taxon>Alteromonadales</taxon>
        <taxon>Alteromonadaceae</taxon>
        <taxon>Alishewanella</taxon>
    </lineage>
</organism>
<accession>A0ABS8C1J2</accession>
<evidence type="ECO:0000313" key="2">
    <source>
        <dbReference type="Proteomes" id="UP000633814"/>
    </source>
</evidence>
<name>A0ABS8C1J2_9ALTE</name>
<dbReference type="RefSeq" id="WP_226750260.1">
    <property type="nucleotide sequence ID" value="NZ_JAEINI020000002.1"/>
</dbReference>
<dbReference type="InterPro" id="IPR009752">
    <property type="entry name" value="Phage_Mu_GpJ"/>
</dbReference>
<dbReference type="Pfam" id="PF07030">
    <property type="entry name" value="Phage_Mu_Gp36"/>
    <property type="match status" value="1"/>
</dbReference>
<gene>
    <name evidence="1" type="ORF">JAO78_005030</name>
</gene>
<comment type="caution">
    <text evidence="1">The sequence shown here is derived from an EMBL/GenBank/DDBJ whole genome shotgun (WGS) entry which is preliminary data.</text>
</comment>
<reference evidence="1 2" key="1">
    <citation type="submission" date="2021-10" db="EMBL/GenBank/DDBJ databases">
        <title>Alishewanella koreense sp. nov. isolated from seawater of southwestern coast in South Korea and the proposal for the reclassification of Rheinheimera perlucida and Rheinheimera tuosuensis as Arsukibacterium perlucida and Arsukibacterium tuosuensis.</title>
        <authorList>
            <person name="Kim K.H."/>
            <person name="Ruan W."/>
            <person name="Kim K.R."/>
            <person name="Baek J.H."/>
            <person name="Jeon C.O."/>
        </authorList>
    </citation>
    <scope>NUCLEOTIDE SEQUENCE [LARGE SCALE GENOMIC DNA]</scope>
    <source>
        <strain evidence="1 2">16-MA</strain>
    </source>
</reference>
<proteinExistence type="predicted"/>
<keyword evidence="2" id="KW-1185">Reference proteome</keyword>
<sequence>MAYCTVSDMVTRFGQQDMILLSWREGAAKDELNVPVIEQAIADATAEINGYIGGRYELPLASVPDVLINHACAIARYFMSGDRAPEQVKERYESVITYLVKVGEGKLSLGLAANEPAEPSGTIAVMQADGRIFNRNNSKGFI</sequence>
<evidence type="ECO:0000313" key="1">
    <source>
        <dbReference type="EMBL" id="MCB5226174.1"/>
    </source>
</evidence>
<dbReference type="EMBL" id="JAEINI020000002">
    <property type="protein sequence ID" value="MCB5226174.1"/>
    <property type="molecule type" value="Genomic_DNA"/>
</dbReference>
<dbReference type="Proteomes" id="UP000633814">
    <property type="component" value="Unassembled WGS sequence"/>
</dbReference>
<protein>
    <submittedName>
        <fullName evidence="1">DUF1320 domain-containing protein</fullName>
    </submittedName>
</protein>